<evidence type="ECO:0000313" key="1">
    <source>
        <dbReference type="EMBL" id="SHE66076.1"/>
    </source>
</evidence>
<evidence type="ECO:0000313" key="2">
    <source>
        <dbReference type="Proteomes" id="UP000184159"/>
    </source>
</evidence>
<reference evidence="2" key="1">
    <citation type="submission" date="2016-11" db="EMBL/GenBank/DDBJ databases">
        <authorList>
            <person name="Varghese N."/>
            <person name="Submissions S."/>
        </authorList>
    </citation>
    <scope>NUCLEOTIDE SEQUENCE [LARGE SCALE GENOMIC DNA]</scope>
    <source>
        <strain evidence="2">DSM 21264</strain>
    </source>
</reference>
<sequence>MLQREHLVIEQGYSVAAAKWFCDHLTLSVGGFDAMITCPHGIWSIG</sequence>
<organism evidence="1 2">
    <name type="scientific">Vibrio gazogenes DSM 21264 = NBRC 103151</name>
    <dbReference type="NCBI Taxonomy" id="1123492"/>
    <lineage>
        <taxon>Bacteria</taxon>
        <taxon>Pseudomonadati</taxon>
        <taxon>Pseudomonadota</taxon>
        <taxon>Gammaproteobacteria</taxon>
        <taxon>Vibrionales</taxon>
        <taxon>Vibrionaceae</taxon>
        <taxon>Vibrio</taxon>
    </lineage>
</organism>
<dbReference type="Proteomes" id="UP000184159">
    <property type="component" value="Unassembled WGS sequence"/>
</dbReference>
<name>A0A1M4VAS5_VIBGA</name>
<gene>
    <name evidence="1" type="ORF">SAMN02745781_00670</name>
</gene>
<proteinExistence type="predicted"/>
<protein>
    <submittedName>
        <fullName evidence="1">Uncharacterized protein</fullName>
    </submittedName>
</protein>
<keyword evidence="2" id="KW-1185">Reference proteome</keyword>
<dbReference type="EMBL" id="FQUH01000002">
    <property type="protein sequence ID" value="SHE66076.1"/>
    <property type="molecule type" value="Genomic_DNA"/>
</dbReference>
<accession>A0A1M4VAS5</accession>
<dbReference type="AlphaFoldDB" id="A0A1M4VAS5"/>